<dbReference type="InterPro" id="IPR044584">
    <property type="entry name" value="KEG"/>
</dbReference>
<protein>
    <submittedName>
        <fullName evidence="1">Non-specific serine/threonine protein kinase</fullName>
        <ecNumber evidence="1">2.7.11.1</ecNumber>
    </submittedName>
</protein>
<dbReference type="GO" id="GO:0016567">
    <property type="term" value="P:protein ubiquitination"/>
    <property type="evidence" value="ECO:0007669"/>
    <property type="project" value="InterPro"/>
</dbReference>
<keyword evidence="1" id="KW-0723">Serine/threonine-protein kinase</keyword>
<dbReference type="Gramene" id="mRNA:HanXRQr2_Chr07g0303811">
    <property type="protein sequence ID" value="mRNA:HanXRQr2_Chr07g0303811"/>
    <property type="gene ID" value="HanXRQr2_Chr07g0303811"/>
</dbReference>
<evidence type="ECO:0000313" key="2">
    <source>
        <dbReference type="Proteomes" id="UP000215914"/>
    </source>
</evidence>
<dbReference type="GO" id="GO:0004674">
    <property type="term" value="F:protein serine/threonine kinase activity"/>
    <property type="evidence" value="ECO:0007669"/>
    <property type="project" value="UniProtKB-KW"/>
</dbReference>
<gene>
    <name evidence="1" type="ORF">HanXRQr2_Chr07g0303811</name>
</gene>
<dbReference type="PANTHER" id="PTHR46960:SF1">
    <property type="entry name" value="E3 UBIQUITIN-PROTEIN LIGASE KEG"/>
    <property type="match status" value="1"/>
</dbReference>
<organism evidence="1 2">
    <name type="scientific">Helianthus annuus</name>
    <name type="common">Common sunflower</name>
    <dbReference type="NCBI Taxonomy" id="4232"/>
    <lineage>
        <taxon>Eukaryota</taxon>
        <taxon>Viridiplantae</taxon>
        <taxon>Streptophyta</taxon>
        <taxon>Embryophyta</taxon>
        <taxon>Tracheophyta</taxon>
        <taxon>Spermatophyta</taxon>
        <taxon>Magnoliopsida</taxon>
        <taxon>eudicotyledons</taxon>
        <taxon>Gunneridae</taxon>
        <taxon>Pentapetalae</taxon>
        <taxon>asterids</taxon>
        <taxon>campanulids</taxon>
        <taxon>Asterales</taxon>
        <taxon>Asteraceae</taxon>
        <taxon>Asteroideae</taxon>
        <taxon>Heliantheae alliance</taxon>
        <taxon>Heliantheae</taxon>
        <taxon>Helianthus</taxon>
    </lineage>
</organism>
<sequence length="72" mass="7555">MDVPSPFGTALSMAAALKTDHEASGRELVQILLAAGVDATVQDTQHGRIGLHKLDTPSFLLLGSDFLPLKLG</sequence>
<accession>A0A9K3NH70</accession>
<evidence type="ECO:0000313" key="1">
    <source>
        <dbReference type="EMBL" id="KAF5799373.1"/>
    </source>
</evidence>
<dbReference type="Proteomes" id="UP000215914">
    <property type="component" value="Unassembled WGS sequence"/>
</dbReference>
<name>A0A9K3NH70_HELAN</name>
<keyword evidence="1" id="KW-0418">Kinase</keyword>
<dbReference type="GO" id="GO:0006952">
    <property type="term" value="P:defense response"/>
    <property type="evidence" value="ECO:0007669"/>
    <property type="project" value="InterPro"/>
</dbReference>
<dbReference type="EC" id="2.7.11.1" evidence="1"/>
<dbReference type="EMBL" id="MNCJ02000322">
    <property type="protein sequence ID" value="KAF5799373.1"/>
    <property type="molecule type" value="Genomic_DNA"/>
</dbReference>
<dbReference type="GO" id="GO:0004842">
    <property type="term" value="F:ubiquitin-protein transferase activity"/>
    <property type="evidence" value="ECO:0007669"/>
    <property type="project" value="InterPro"/>
</dbReference>
<keyword evidence="2" id="KW-1185">Reference proteome</keyword>
<dbReference type="AlphaFoldDB" id="A0A9K3NH70"/>
<dbReference type="PANTHER" id="PTHR46960">
    <property type="entry name" value="E3 UBIQUITIN-PROTEIN LIGASE KEG"/>
    <property type="match status" value="1"/>
</dbReference>
<comment type="caution">
    <text evidence="1">The sequence shown here is derived from an EMBL/GenBank/DDBJ whole genome shotgun (WGS) entry which is preliminary data.</text>
</comment>
<keyword evidence="1" id="KW-0808">Transferase</keyword>
<reference evidence="1" key="2">
    <citation type="submission" date="2020-06" db="EMBL/GenBank/DDBJ databases">
        <title>Helianthus annuus Genome sequencing and assembly Release 2.</title>
        <authorList>
            <person name="Gouzy J."/>
            <person name="Langlade N."/>
            <person name="Munos S."/>
        </authorList>
    </citation>
    <scope>NUCLEOTIDE SEQUENCE</scope>
    <source>
        <tissue evidence="1">Leaves</tissue>
    </source>
</reference>
<reference evidence="1" key="1">
    <citation type="journal article" date="2017" name="Nature">
        <title>The sunflower genome provides insights into oil metabolism, flowering and Asterid evolution.</title>
        <authorList>
            <person name="Badouin H."/>
            <person name="Gouzy J."/>
            <person name="Grassa C.J."/>
            <person name="Murat F."/>
            <person name="Staton S.E."/>
            <person name="Cottret L."/>
            <person name="Lelandais-Briere C."/>
            <person name="Owens G.L."/>
            <person name="Carrere S."/>
            <person name="Mayjonade B."/>
            <person name="Legrand L."/>
            <person name="Gill N."/>
            <person name="Kane N.C."/>
            <person name="Bowers J.E."/>
            <person name="Hubner S."/>
            <person name="Bellec A."/>
            <person name="Berard A."/>
            <person name="Berges H."/>
            <person name="Blanchet N."/>
            <person name="Boniface M.C."/>
            <person name="Brunel D."/>
            <person name="Catrice O."/>
            <person name="Chaidir N."/>
            <person name="Claudel C."/>
            <person name="Donnadieu C."/>
            <person name="Faraut T."/>
            <person name="Fievet G."/>
            <person name="Helmstetter N."/>
            <person name="King M."/>
            <person name="Knapp S.J."/>
            <person name="Lai Z."/>
            <person name="Le Paslier M.C."/>
            <person name="Lippi Y."/>
            <person name="Lorenzon L."/>
            <person name="Mandel J.R."/>
            <person name="Marage G."/>
            <person name="Marchand G."/>
            <person name="Marquand E."/>
            <person name="Bret-Mestries E."/>
            <person name="Morien E."/>
            <person name="Nambeesan S."/>
            <person name="Nguyen T."/>
            <person name="Pegot-Espagnet P."/>
            <person name="Pouilly N."/>
            <person name="Raftis F."/>
            <person name="Sallet E."/>
            <person name="Schiex T."/>
            <person name="Thomas J."/>
            <person name="Vandecasteele C."/>
            <person name="Vares D."/>
            <person name="Vear F."/>
            <person name="Vautrin S."/>
            <person name="Crespi M."/>
            <person name="Mangin B."/>
            <person name="Burke J.M."/>
            <person name="Salse J."/>
            <person name="Munos S."/>
            <person name="Vincourt P."/>
            <person name="Rieseberg L.H."/>
            <person name="Langlade N.B."/>
        </authorList>
    </citation>
    <scope>NUCLEOTIDE SEQUENCE</scope>
    <source>
        <tissue evidence="1">Leaves</tissue>
    </source>
</reference>
<dbReference type="GO" id="GO:0009738">
    <property type="term" value="P:abscisic acid-activated signaling pathway"/>
    <property type="evidence" value="ECO:0007669"/>
    <property type="project" value="InterPro"/>
</dbReference>
<proteinExistence type="predicted"/>